<proteinExistence type="predicted"/>
<dbReference type="Proteomes" id="UP001262835">
    <property type="component" value="Unassembled WGS sequence"/>
</dbReference>
<dbReference type="InterPro" id="IPR014729">
    <property type="entry name" value="Rossmann-like_a/b/a_fold"/>
</dbReference>
<name>A0ABU3GH97_9MICO</name>
<protein>
    <submittedName>
        <fullName evidence="2">AAA family ATPase</fullName>
    </submittedName>
</protein>
<dbReference type="InterPro" id="IPR027417">
    <property type="entry name" value="P-loop_NTPase"/>
</dbReference>
<dbReference type="PANTHER" id="PTHR37512:SF1">
    <property type="entry name" value="NADR_TTD14 AAA DOMAIN-CONTAINING PROTEIN"/>
    <property type="match status" value="1"/>
</dbReference>
<evidence type="ECO:0000313" key="2">
    <source>
        <dbReference type="EMBL" id="MDT3330063.1"/>
    </source>
</evidence>
<gene>
    <name evidence="2" type="ORF">Q9S78_05215</name>
</gene>
<keyword evidence="3" id="KW-1185">Reference proteome</keyword>
<dbReference type="Gene3D" id="3.40.50.300">
    <property type="entry name" value="P-loop containing nucleotide triphosphate hydrolases"/>
    <property type="match status" value="1"/>
</dbReference>
<dbReference type="Gene3D" id="3.40.50.620">
    <property type="entry name" value="HUPs"/>
    <property type="match status" value="1"/>
</dbReference>
<dbReference type="PANTHER" id="PTHR37512">
    <property type="entry name" value="TRIFUNCTIONAL NAD BIOSYNTHESIS/REGULATOR PROTEIN NADR"/>
    <property type="match status" value="1"/>
</dbReference>
<dbReference type="Pfam" id="PF13521">
    <property type="entry name" value="AAA_28"/>
    <property type="match status" value="1"/>
</dbReference>
<dbReference type="RefSeq" id="WP_311869281.1">
    <property type="nucleotide sequence ID" value="NZ_JAUZVT010000001.1"/>
</dbReference>
<feature type="domain" description="NadR/Ttd14 AAA" evidence="1">
    <location>
        <begin position="158"/>
        <end position="317"/>
    </location>
</feature>
<evidence type="ECO:0000313" key="3">
    <source>
        <dbReference type="Proteomes" id="UP001262835"/>
    </source>
</evidence>
<sequence length="360" mass="39331">MSDTRFRHGVVVGKFYPLHAGHAHLIRSAARQCERVTVEVIAASVESIPLAERAAWIREEHPTVRVVDHLDDTPVDFASDTAWQAHTATIAGLLDSPADAVFTSDAYGEELARRLGATWVQVDPGRIHNPISGTAIRADIAAHWHELAPAARASLAARIVVLGAESTGSTTLAAALAEELGTTWVPEYGREYSEIRDGGLDAPWRSDEFDLVVDRQMAMEDAALRRVPTPVLVCDTDVLATALWHERYVGRPAPGIRRRADGHRPALYVLTGDEIPFVQDGMRDGEHIRHAMQRRFREVLAEQSAPWLEVRGSVAERVAAVLPAAREAIARATSFAAPLEGRPLAEQEALRGRTTGDASR</sequence>
<dbReference type="SUPFAM" id="SSF52540">
    <property type="entry name" value="P-loop containing nucleoside triphosphate hydrolases"/>
    <property type="match status" value="1"/>
</dbReference>
<dbReference type="NCBIfam" id="TIGR00125">
    <property type="entry name" value="cyt_tran_rel"/>
    <property type="match status" value="1"/>
</dbReference>
<dbReference type="EMBL" id="JAUZVT010000001">
    <property type="protein sequence ID" value="MDT3330063.1"/>
    <property type="molecule type" value="Genomic_DNA"/>
</dbReference>
<accession>A0ABU3GH97</accession>
<reference evidence="2 3" key="1">
    <citation type="submission" date="2023-08" db="EMBL/GenBank/DDBJ databases">
        <title>Microbacterium aquilitoris sp. nov. and Microbacterium gwkjibeachense sp. nov., isolated from beach.</title>
        <authorList>
            <person name="Lee S.D."/>
            <person name="Yang H."/>
            <person name="Kim I."/>
        </authorList>
    </citation>
    <scope>NUCLEOTIDE SEQUENCE [LARGE SCALE GENOMIC DNA]</scope>
    <source>
        <strain evidence="2 3">KSW-18</strain>
    </source>
</reference>
<dbReference type="InterPro" id="IPR052735">
    <property type="entry name" value="NAD_biosynth-regulator"/>
</dbReference>
<evidence type="ECO:0000259" key="1">
    <source>
        <dbReference type="Pfam" id="PF13521"/>
    </source>
</evidence>
<dbReference type="InterPro" id="IPR004821">
    <property type="entry name" value="Cyt_trans-like"/>
</dbReference>
<dbReference type="InterPro" id="IPR038727">
    <property type="entry name" value="NadR/Ttd14_AAA_dom"/>
</dbReference>
<comment type="caution">
    <text evidence="2">The sequence shown here is derived from an EMBL/GenBank/DDBJ whole genome shotgun (WGS) entry which is preliminary data.</text>
</comment>
<organism evidence="2 3">
    <name type="scientific">Microbacterium aquilitoris</name>
    <dbReference type="NCBI Taxonomy" id="3067307"/>
    <lineage>
        <taxon>Bacteria</taxon>
        <taxon>Bacillati</taxon>
        <taxon>Actinomycetota</taxon>
        <taxon>Actinomycetes</taxon>
        <taxon>Micrococcales</taxon>
        <taxon>Microbacteriaceae</taxon>
        <taxon>Microbacterium</taxon>
    </lineage>
</organism>
<dbReference type="SUPFAM" id="SSF52374">
    <property type="entry name" value="Nucleotidylyl transferase"/>
    <property type="match status" value="1"/>
</dbReference>